<organism evidence="2 3">
    <name type="scientific">Chengkuizengella axinellae</name>
    <dbReference type="NCBI Taxonomy" id="3064388"/>
    <lineage>
        <taxon>Bacteria</taxon>
        <taxon>Bacillati</taxon>
        <taxon>Bacillota</taxon>
        <taxon>Bacilli</taxon>
        <taxon>Bacillales</taxon>
        <taxon>Paenibacillaceae</taxon>
        <taxon>Chengkuizengella</taxon>
    </lineage>
</organism>
<evidence type="ECO:0000313" key="3">
    <source>
        <dbReference type="Proteomes" id="UP001231941"/>
    </source>
</evidence>
<dbReference type="Pfam" id="PF12438">
    <property type="entry name" value="DUF3679"/>
    <property type="match status" value="1"/>
</dbReference>
<dbReference type="InterPro" id="IPR020534">
    <property type="entry name" value="Uncharacterised_YqxA"/>
</dbReference>
<feature type="region of interest" description="Disordered" evidence="1">
    <location>
        <begin position="41"/>
        <end position="74"/>
    </location>
</feature>
<gene>
    <name evidence="2" type="ORF">Q5Y73_02985</name>
</gene>
<protein>
    <submittedName>
        <fullName evidence="2">DUF3679 domain-containing protein</fullName>
    </submittedName>
</protein>
<accession>A0ABT9IW66</accession>
<sequence>MLRFSIQLLILFFVVSFCVFFGVELAKEGIEEIHGPLEANSESVPTTVEVQPQDEEVSVEKKDDSNKLDLNKPIPEPTGVGVKIGDVLQSTAHKSVEIIVSIFNAVFS</sequence>
<dbReference type="EMBL" id="JAVAMP010000001">
    <property type="protein sequence ID" value="MDP5273059.1"/>
    <property type="molecule type" value="Genomic_DNA"/>
</dbReference>
<dbReference type="RefSeq" id="WP_305990352.1">
    <property type="nucleotide sequence ID" value="NZ_JAVAMP010000001.1"/>
</dbReference>
<feature type="compositionally biased region" description="Basic and acidic residues" evidence="1">
    <location>
        <begin position="58"/>
        <end position="70"/>
    </location>
</feature>
<name>A0ABT9IW66_9BACL</name>
<reference evidence="2 3" key="1">
    <citation type="submission" date="2023-08" db="EMBL/GenBank/DDBJ databases">
        <authorList>
            <person name="Park J.-S."/>
        </authorList>
    </citation>
    <scope>NUCLEOTIDE SEQUENCE [LARGE SCALE GENOMIC DNA]</scope>
    <source>
        <strain evidence="2 3">2205SS18-9</strain>
    </source>
</reference>
<evidence type="ECO:0000313" key="2">
    <source>
        <dbReference type="EMBL" id="MDP5273059.1"/>
    </source>
</evidence>
<dbReference type="Proteomes" id="UP001231941">
    <property type="component" value="Unassembled WGS sequence"/>
</dbReference>
<keyword evidence="3" id="KW-1185">Reference proteome</keyword>
<feature type="compositionally biased region" description="Polar residues" evidence="1">
    <location>
        <begin position="41"/>
        <end position="50"/>
    </location>
</feature>
<comment type="caution">
    <text evidence="2">The sequence shown here is derived from an EMBL/GenBank/DDBJ whole genome shotgun (WGS) entry which is preliminary data.</text>
</comment>
<proteinExistence type="predicted"/>
<evidence type="ECO:0000256" key="1">
    <source>
        <dbReference type="SAM" id="MobiDB-lite"/>
    </source>
</evidence>